<dbReference type="PANTHER" id="PTHR11042">
    <property type="entry name" value="EUKARYOTIC TRANSLATION INITIATION FACTOR 2-ALPHA KINASE EIF2-ALPHA KINASE -RELATED"/>
    <property type="match status" value="1"/>
</dbReference>
<dbReference type="GO" id="GO:0051321">
    <property type="term" value="P:meiotic cell cycle"/>
    <property type="evidence" value="ECO:0007669"/>
    <property type="project" value="TreeGrafter"/>
</dbReference>
<dbReference type="GO" id="GO:0005737">
    <property type="term" value="C:cytoplasm"/>
    <property type="evidence" value="ECO:0007669"/>
    <property type="project" value="TreeGrafter"/>
</dbReference>
<comment type="caution">
    <text evidence="13">The sequence shown here is derived from an EMBL/GenBank/DDBJ whole genome shotgun (WGS) entry which is preliminary data.</text>
</comment>
<evidence type="ECO:0000256" key="2">
    <source>
        <dbReference type="ARBA" id="ARBA00022527"/>
    </source>
</evidence>
<protein>
    <recommendedName>
        <fullName evidence="1">non-specific serine/threonine protein kinase</fullName>
        <ecNumber evidence="1">2.7.11.1</ecNumber>
    </recommendedName>
</protein>
<evidence type="ECO:0000313" key="13">
    <source>
        <dbReference type="EMBL" id="GMT16272.1"/>
    </source>
</evidence>
<gene>
    <name evidence="13" type="ORF">PFISCL1PPCAC_7569</name>
</gene>
<keyword evidence="9" id="KW-0131">Cell cycle</keyword>
<dbReference type="Proteomes" id="UP001432322">
    <property type="component" value="Unassembled WGS sequence"/>
</dbReference>
<evidence type="ECO:0000256" key="11">
    <source>
        <dbReference type="ARBA" id="ARBA00048679"/>
    </source>
</evidence>
<evidence type="ECO:0000256" key="5">
    <source>
        <dbReference type="ARBA" id="ARBA00022741"/>
    </source>
</evidence>
<keyword evidence="14" id="KW-1185">Reference proteome</keyword>
<keyword evidence="4" id="KW-0479">Metal-binding</keyword>
<keyword evidence="5" id="KW-0547">Nucleotide-binding</keyword>
<dbReference type="SMART" id="SM00220">
    <property type="entry name" value="S_TKc"/>
    <property type="match status" value="1"/>
</dbReference>
<organism evidence="13 14">
    <name type="scientific">Pristionchus fissidentatus</name>
    <dbReference type="NCBI Taxonomy" id="1538716"/>
    <lineage>
        <taxon>Eukaryota</taxon>
        <taxon>Metazoa</taxon>
        <taxon>Ecdysozoa</taxon>
        <taxon>Nematoda</taxon>
        <taxon>Chromadorea</taxon>
        <taxon>Rhabditida</taxon>
        <taxon>Rhabditina</taxon>
        <taxon>Diplogasteromorpha</taxon>
        <taxon>Diplogasteroidea</taxon>
        <taxon>Neodiplogasteridae</taxon>
        <taxon>Pristionchus</taxon>
    </lineage>
</organism>
<dbReference type="PANTHER" id="PTHR11042:SF183">
    <property type="entry name" value="MEMBRANE-ASSOCIATED TYROSINE- AND THREONINE-SPECIFIC CDC2-INHIBITORY KINASE"/>
    <property type="match status" value="1"/>
</dbReference>
<feature type="domain" description="Protein kinase" evidence="12">
    <location>
        <begin position="1"/>
        <end position="138"/>
    </location>
</feature>
<keyword evidence="7" id="KW-0067">ATP-binding</keyword>
<evidence type="ECO:0000313" key="14">
    <source>
        <dbReference type="Proteomes" id="UP001432322"/>
    </source>
</evidence>
<evidence type="ECO:0000256" key="7">
    <source>
        <dbReference type="ARBA" id="ARBA00022840"/>
    </source>
</evidence>
<dbReference type="GO" id="GO:0005524">
    <property type="term" value="F:ATP binding"/>
    <property type="evidence" value="ECO:0007669"/>
    <property type="project" value="UniProtKB-KW"/>
</dbReference>
<keyword evidence="6" id="KW-0418">Kinase</keyword>
<evidence type="ECO:0000256" key="6">
    <source>
        <dbReference type="ARBA" id="ARBA00022777"/>
    </source>
</evidence>
<keyword evidence="8" id="KW-0460">Magnesium</keyword>
<dbReference type="GO" id="GO:0005634">
    <property type="term" value="C:nucleus"/>
    <property type="evidence" value="ECO:0007669"/>
    <property type="project" value="TreeGrafter"/>
</dbReference>
<name>A0AAV5VDP5_9BILA</name>
<dbReference type="EMBL" id="BTSY01000002">
    <property type="protein sequence ID" value="GMT16272.1"/>
    <property type="molecule type" value="Genomic_DNA"/>
</dbReference>
<dbReference type="Pfam" id="PF00069">
    <property type="entry name" value="Pkinase"/>
    <property type="match status" value="1"/>
</dbReference>
<dbReference type="InterPro" id="IPR000719">
    <property type="entry name" value="Prot_kinase_dom"/>
</dbReference>
<evidence type="ECO:0000256" key="10">
    <source>
        <dbReference type="ARBA" id="ARBA00047899"/>
    </source>
</evidence>
<evidence type="ECO:0000256" key="9">
    <source>
        <dbReference type="ARBA" id="ARBA00023306"/>
    </source>
</evidence>
<evidence type="ECO:0000256" key="1">
    <source>
        <dbReference type="ARBA" id="ARBA00012513"/>
    </source>
</evidence>
<feature type="non-terminal residue" evidence="13">
    <location>
        <position position="138"/>
    </location>
</feature>
<dbReference type="InterPro" id="IPR050339">
    <property type="entry name" value="CC_SR_Kinase"/>
</dbReference>
<evidence type="ECO:0000256" key="3">
    <source>
        <dbReference type="ARBA" id="ARBA00022679"/>
    </source>
</evidence>
<dbReference type="PROSITE" id="PS50011">
    <property type="entry name" value="PROTEIN_KINASE_DOM"/>
    <property type="match status" value="1"/>
</dbReference>
<sequence length="138" mass="15818">MHKLIPHHTHIVQFHQAWIEDTHLYMKIELCDNSLEGYWEEQITLNQDDLMAVLKDALLALVHLNSHNIAHLDIKEGNIMRTKEGLYKLGDFSVTADLTKDKKDREFGEGIYAAPEVLQHIITFKADIFSLGITLALV</sequence>
<comment type="catalytic activity">
    <reaction evidence="10">
        <text>L-threonyl-[protein] + ATP = O-phospho-L-threonyl-[protein] + ADP + H(+)</text>
        <dbReference type="Rhea" id="RHEA:46608"/>
        <dbReference type="Rhea" id="RHEA-COMP:11060"/>
        <dbReference type="Rhea" id="RHEA-COMP:11605"/>
        <dbReference type="ChEBI" id="CHEBI:15378"/>
        <dbReference type="ChEBI" id="CHEBI:30013"/>
        <dbReference type="ChEBI" id="CHEBI:30616"/>
        <dbReference type="ChEBI" id="CHEBI:61977"/>
        <dbReference type="ChEBI" id="CHEBI:456216"/>
        <dbReference type="EC" id="2.7.11.1"/>
    </reaction>
</comment>
<keyword evidence="2" id="KW-0723">Serine/threonine-protein kinase</keyword>
<dbReference type="AlphaFoldDB" id="A0AAV5VDP5"/>
<dbReference type="GO" id="GO:0046872">
    <property type="term" value="F:metal ion binding"/>
    <property type="evidence" value="ECO:0007669"/>
    <property type="project" value="UniProtKB-KW"/>
</dbReference>
<evidence type="ECO:0000256" key="8">
    <source>
        <dbReference type="ARBA" id="ARBA00022842"/>
    </source>
</evidence>
<reference evidence="13" key="1">
    <citation type="submission" date="2023-10" db="EMBL/GenBank/DDBJ databases">
        <title>Genome assembly of Pristionchus species.</title>
        <authorList>
            <person name="Yoshida K."/>
            <person name="Sommer R.J."/>
        </authorList>
    </citation>
    <scope>NUCLEOTIDE SEQUENCE</scope>
    <source>
        <strain evidence="13">RS5133</strain>
    </source>
</reference>
<evidence type="ECO:0000259" key="12">
    <source>
        <dbReference type="PROSITE" id="PS50011"/>
    </source>
</evidence>
<evidence type="ECO:0000256" key="4">
    <source>
        <dbReference type="ARBA" id="ARBA00022723"/>
    </source>
</evidence>
<accession>A0AAV5VDP5</accession>
<keyword evidence="3" id="KW-0808">Transferase</keyword>
<proteinExistence type="predicted"/>
<dbReference type="GO" id="GO:0004674">
    <property type="term" value="F:protein serine/threonine kinase activity"/>
    <property type="evidence" value="ECO:0007669"/>
    <property type="project" value="UniProtKB-KW"/>
</dbReference>
<dbReference type="EC" id="2.7.11.1" evidence="1"/>
<dbReference type="GO" id="GO:0110031">
    <property type="term" value="P:negative regulation of G2/MI transition of meiotic cell cycle"/>
    <property type="evidence" value="ECO:0007669"/>
    <property type="project" value="TreeGrafter"/>
</dbReference>
<comment type="catalytic activity">
    <reaction evidence="11">
        <text>L-seryl-[protein] + ATP = O-phospho-L-seryl-[protein] + ADP + H(+)</text>
        <dbReference type="Rhea" id="RHEA:17989"/>
        <dbReference type="Rhea" id="RHEA-COMP:9863"/>
        <dbReference type="Rhea" id="RHEA-COMP:11604"/>
        <dbReference type="ChEBI" id="CHEBI:15378"/>
        <dbReference type="ChEBI" id="CHEBI:29999"/>
        <dbReference type="ChEBI" id="CHEBI:30616"/>
        <dbReference type="ChEBI" id="CHEBI:83421"/>
        <dbReference type="ChEBI" id="CHEBI:456216"/>
        <dbReference type="EC" id="2.7.11.1"/>
    </reaction>
</comment>
<dbReference type="InterPro" id="IPR011009">
    <property type="entry name" value="Kinase-like_dom_sf"/>
</dbReference>
<dbReference type="Gene3D" id="1.10.510.10">
    <property type="entry name" value="Transferase(Phosphotransferase) domain 1"/>
    <property type="match status" value="1"/>
</dbReference>
<dbReference type="SUPFAM" id="SSF56112">
    <property type="entry name" value="Protein kinase-like (PK-like)"/>
    <property type="match status" value="1"/>
</dbReference>